<feature type="transmembrane region" description="Helical" evidence="5">
    <location>
        <begin position="320"/>
        <end position="340"/>
    </location>
</feature>
<feature type="transmembrane region" description="Helical" evidence="5">
    <location>
        <begin position="360"/>
        <end position="380"/>
    </location>
</feature>
<dbReference type="KEGG" id="doa:AXF15_03630"/>
<keyword evidence="2 5" id="KW-0812">Transmembrane</keyword>
<dbReference type="EMBL" id="CP014230">
    <property type="protein sequence ID" value="AMD92288.1"/>
    <property type="molecule type" value="Genomic_DNA"/>
</dbReference>
<feature type="transmembrane region" description="Helical" evidence="5">
    <location>
        <begin position="84"/>
        <end position="100"/>
    </location>
</feature>
<evidence type="ECO:0000256" key="2">
    <source>
        <dbReference type="ARBA" id="ARBA00022692"/>
    </source>
</evidence>
<feature type="transmembrane region" description="Helical" evidence="5">
    <location>
        <begin position="171"/>
        <end position="200"/>
    </location>
</feature>
<protein>
    <recommendedName>
        <fullName evidence="8">Sodium:sulfate symporter</fullName>
    </recommendedName>
</protein>
<comment type="subcellular location">
    <subcellularLocation>
        <location evidence="1">Membrane</location>
        <topology evidence="1">Multi-pass membrane protein</topology>
    </subcellularLocation>
</comment>
<dbReference type="RefSeq" id="WP_066603443.1">
    <property type="nucleotide sequence ID" value="NZ_CP014230.1"/>
</dbReference>
<dbReference type="OrthoDB" id="1954618at2"/>
<keyword evidence="4 5" id="KW-0472">Membrane</keyword>
<evidence type="ECO:0000313" key="6">
    <source>
        <dbReference type="EMBL" id="AMD92288.1"/>
    </source>
</evidence>
<reference evidence="7" key="1">
    <citation type="submission" date="2016-02" db="EMBL/GenBank/DDBJ databases">
        <authorList>
            <person name="Holder M.E."/>
            <person name="Ajami N.J."/>
            <person name="Petrosino J.F."/>
        </authorList>
    </citation>
    <scope>NUCLEOTIDE SEQUENCE [LARGE SCALE GENOMIC DNA]</scope>
    <source>
        <strain evidence="7">DSM 12838</strain>
    </source>
</reference>
<feature type="transmembrane region" description="Helical" evidence="5">
    <location>
        <begin position="112"/>
        <end position="135"/>
    </location>
</feature>
<feature type="transmembrane region" description="Helical" evidence="5">
    <location>
        <begin position="212"/>
        <end position="235"/>
    </location>
</feature>
<name>A0A0X8JP43_9BACT</name>
<dbReference type="GO" id="GO:0005886">
    <property type="term" value="C:plasma membrane"/>
    <property type="evidence" value="ECO:0007669"/>
    <property type="project" value="TreeGrafter"/>
</dbReference>
<feature type="transmembrane region" description="Helical" evidence="5">
    <location>
        <begin position="436"/>
        <end position="458"/>
    </location>
</feature>
<keyword evidence="7" id="KW-1185">Reference proteome</keyword>
<feature type="transmembrane region" description="Helical" evidence="5">
    <location>
        <begin position="401"/>
        <end position="424"/>
    </location>
</feature>
<dbReference type="Proteomes" id="UP000063964">
    <property type="component" value="Chromosome"/>
</dbReference>
<sequence>MSALVTTVRVKWAASLLLPLLVYSLVDADIHPKLPLFFAITTWAVTVWALELLPTLPSSAAMTFLFVLCGVATPQVVFAPWGSFLPWLCLAALVLGDALEETGLTRRMALRLMLLVGASFRRAVIALMLTGVFMAFILPDIMCRVIIFVAIAHGLALALDLPPRSRISSALIMAGFCAATSPGYGFLTGTEMALIAMSVAEPLIGPVSWGEYALANLPFITLYCAFSVFMCTYVIPRGEHVPEEDHLEEVVRQRLQEMGPMTVQEWKLFILMVVAITGLLTQKWHGMPGTYVYAFMGMLCYLPWMGLARAENARHLNVGFIVFVVACLSMGAVAVHLGAAKWIASLLVPFMEQLSPTWSVFTAYLSSLTINFVLTPLAAVSSMSAPMVEIAQALNINPRPMLYAFLYGLDQYIFPYEYILYMYIFSTGYATARHMFLALGLRMVFAGAGILLVQVPYWSFLGLM</sequence>
<keyword evidence="3 5" id="KW-1133">Transmembrane helix</keyword>
<evidence type="ECO:0000313" key="7">
    <source>
        <dbReference type="Proteomes" id="UP000063964"/>
    </source>
</evidence>
<dbReference type="InterPro" id="IPR001898">
    <property type="entry name" value="SLC13A/DASS"/>
</dbReference>
<gene>
    <name evidence="6" type="ORF">AXF15_03630</name>
</gene>
<evidence type="ECO:0000256" key="1">
    <source>
        <dbReference type="ARBA" id="ARBA00004141"/>
    </source>
</evidence>
<evidence type="ECO:0000256" key="5">
    <source>
        <dbReference type="SAM" id="Phobius"/>
    </source>
</evidence>
<evidence type="ECO:0000256" key="4">
    <source>
        <dbReference type="ARBA" id="ARBA00023136"/>
    </source>
</evidence>
<dbReference type="PANTHER" id="PTHR10283">
    <property type="entry name" value="SOLUTE CARRIER FAMILY 13 MEMBER"/>
    <property type="match status" value="1"/>
</dbReference>
<evidence type="ECO:0000256" key="3">
    <source>
        <dbReference type="ARBA" id="ARBA00022989"/>
    </source>
</evidence>
<dbReference type="STRING" id="888061.AXF15_03630"/>
<dbReference type="GO" id="GO:1905039">
    <property type="term" value="P:carboxylic acid transmembrane transport"/>
    <property type="evidence" value="ECO:0007669"/>
    <property type="project" value="UniProtKB-ARBA"/>
</dbReference>
<dbReference type="Pfam" id="PF00939">
    <property type="entry name" value="Na_sulph_symp"/>
    <property type="match status" value="1"/>
</dbReference>
<feature type="transmembrane region" description="Helical" evidence="5">
    <location>
        <begin position="141"/>
        <end position="159"/>
    </location>
</feature>
<evidence type="ECO:0008006" key="8">
    <source>
        <dbReference type="Google" id="ProtNLM"/>
    </source>
</evidence>
<dbReference type="PANTHER" id="PTHR10283:SF82">
    <property type="entry name" value="SOLUTE CARRIER FAMILY 13 MEMBER 2"/>
    <property type="match status" value="1"/>
</dbReference>
<proteinExistence type="predicted"/>
<accession>A0A0X8JP43</accession>
<feature type="transmembrane region" description="Helical" evidence="5">
    <location>
        <begin position="291"/>
        <end position="308"/>
    </location>
</feature>
<dbReference type="GO" id="GO:0008514">
    <property type="term" value="F:organic anion transmembrane transporter activity"/>
    <property type="evidence" value="ECO:0007669"/>
    <property type="project" value="UniProtKB-ARBA"/>
</dbReference>
<dbReference type="AlphaFoldDB" id="A0A0X8JP43"/>
<organism evidence="6 7">
    <name type="scientific">Desulfomicrobium orale DSM 12838</name>
    <dbReference type="NCBI Taxonomy" id="888061"/>
    <lineage>
        <taxon>Bacteria</taxon>
        <taxon>Pseudomonadati</taxon>
        <taxon>Thermodesulfobacteriota</taxon>
        <taxon>Desulfovibrionia</taxon>
        <taxon>Desulfovibrionales</taxon>
        <taxon>Desulfomicrobiaceae</taxon>
        <taxon>Desulfomicrobium</taxon>
    </lineage>
</organism>